<dbReference type="InterPro" id="IPR051598">
    <property type="entry name" value="TSUP/Inactive_protease-like"/>
</dbReference>
<feature type="transmembrane region" description="Helical" evidence="5">
    <location>
        <begin position="195"/>
        <end position="217"/>
    </location>
</feature>
<feature type="transmembrane region" description="Helical" evidence="5">
    <location>
        <begin position="42"/>
        <end position="64"/>
    </location>
</feature>
<keyword evidence="2 5" id="KW-0812">Transmembrane</keyword>
<sequence>MMMLAMLSGMLTGVALGIFGSGGGIIVVPALIYLLHLPPKEAIAMGLGIIAITAVLSVVSHWRASNVDWRAAAIFGPIGMIGTYAGARVGAVVPASFQLGLFAVVMYIAAYRMLRKSAIVVGDGDRETHIFLLIAAGAGVGLLAGVVGVGGGFLIVPALVLLASVPMKRAVGTSLAVVSLNSASGFVGYMGTVPIHYALMGSFAAVTVISSFTGAHFARRLHADTLKRAFAWSLVIAATYIMVKSVI</sequence>
<evidence type="ECO:0000256" key="5">
    <source>
        <dbReference type="SAM" id="Phobius"/>
    </source>
</evidence>
<organism evidence="6">
    <name type="scientific">mine drainage metagenome</name>
    <dbReference type="NCBI Taxonomy" id="410659"/>
    <lineage>
        <taxon>unclassified sequences</taxon>
        <taxon>metagenomes</taxon>
        <taxon>ecological metagenomes</taxon>
    </lineage>
</organism>
<evidence type="ECO:0000313" key="6">
    <source>
        <dbReference type="EMBL" id="OIQ98114.1"/>
    </source>
</evidence>
<evidence type="ECO:0000256" key="4">
    <source>
        <dbReference type="ARBA" id="ARBA00023136"/>
    </source>
</evidence>
<keyword evidence="4 5" id="KW-0472">Membrane</keyword>
<evidence type="ECO:0000256" key="2">
    <source>
        <dbReference type="ARBA" id="ARBA00022692"/>
    </source>
</evidence>
<dbReference type="PANTHER" id="PTHR43701">
    <property type="entry name" value="MEMBRANE TRANSPORTER PROTEIN MJ0441-RELATED"/>
    <property type="match status" value="1"/>
</dbReference>
<proteinExistence type="predicted"/>
<keyword evidence="3 5" id="KW-1133">Transmembrane helix</keyword>
<evidence type="ECO:0000256" key="3">
    <source>
        <dbReference type="ARBA" id="ARBA00022989"/>
    </source>
</evidence>
<evidence type="ECO:0000256" key="1">
    <source>
        <dbReference type="ARBA" id="ARBA00004141"/>
    </source>
</evidence>
<reference evidence="6" key="1">
    <citation type="submission" date="2016-10" db="EMBL/GenBank/DDBJ databases">
        <title>Sequence of Gallionella enrichment culture.</title>
        <authorList>
            <person name="Poehlein A."/>
            <person name="Muehling M."/>
            <person name="Daniel R."/>
        </authorList>
    </citation>
    <scope>NUCLEOTIDE SEQUENCE</scope>
</reference>
<accession>A0A1J5RR68</accession>
<dbReference type="InterPro" id="IPR002781">
    <property type="entry name" value="TM_pro_TauE-like"/>
</dbReference>
<gene>
    <name evidence="6" type="ORF">GALL_198780</name>
</gene>
<dbReference type="EMBL" id="MLJW01000123">
    <property type="protein sequence ID" value="OIQ98114.1"/>
    <property type="molecule type" value="Genomic_DNA"/>
</dbReference>
<name>A0A1J5RR68_9ZZZZ</name>
<comment type="caution">
    <text evidence="6">The sequence shown here is derived from an EMBL/GenBank/DDBJ whole genome shotgun (WGS) entry which is preliminary data.</text>
</comment>
<feature type="transmembrane region" description="Helical" evidence="5">
    <location>
        <begin position="85"/>
        <end position="110"/>
    </location>
</feature>
<protein>
    <submittedName>
        <fullName evidence="6">Sulfite exporter TauE/SafE</fullName>
    </submittedName>
</protein>
<dbReference type="AlphaFoldDB" id="A0A1J5RR68"/>
<dbReference type="PANTHER" id="PTHR43701:SF2">
    <property type="entry name" value="MEMBRANE TRANSPORTER PROTEIN YJNA-RELATED"/>
    <property type="match status" value="1"/>
</dbReference>
<feature type="transmembrane region" description="Helical" evidence="5">
    <location>
        <begin position="12"/>
        <end position="36"/>
    </location>
</feature>
<dbReference type="Pfam" id="PF01925">
    <property type="entry name" value="TauE"/>
    <property type="match status" value="1"/>
</dbReference>
<comment type="subcellular location">
    <subcellularLocation>
        <location evidence="1">Membrane</location>
        <topology evidence="1">Multi-pass membrane protein</topology>
    </subcellularLocation>
</comment>
<feature type="transmembrane region" description="Helical" evidence="5">
    <location>
        <begin position="130"/>
        <end position="163"/>
    </location>
</feature>
<feature type="transmembrane region" description="Helical" evidence="5">
    <location>
        <begin position="170"/>
        <end position="189"/>
    </location>
</feature>
<dbReference type="GO" id="GO:0016020">
    <property type="term" value="C:membrane"/>
    <property type="evidence" value="ECO:0007669"/>
    <property type="project" value="UniProtKB-SubCell"/>
</dbReference>